<accession>A0ABV6K9K1</accession>
<evidence type="ECO:0000256" key="3">
    <source>
        <dbReference type="ARBA" id="ARBA00022729"/>
    </source>
</evidence>
<evidence type="ECO:0000256" key="5">
    <source>
        <dbReference type="ARBA" id="ARBA00022807"/>
    </source>
</evidence>
<feature type="chain" id="PRO_5047105863" evidence="7">
    <location>
        <begin position="27"/>
        <end position="343"/>
    </location>
</feature>
<evidence type="ECO:0000256" key="1">
    <source>
        <dbReference type="ARBA" id="ARBA00007074"/>
    </source>
</evidence>
<feature type="domain" description="SLH" evidence="8">
    <location>
        <begin position="168"/>
        <end position="231"/>
    </location>
</feature>
<dbReference type="RefSeq" id="WP_335962622.1">
    <property type="nucleotide sequence ID" value="NZ_JAXBLX010000031.1"/>
</dbReference>
<dbReference type="Pfam" id="PF00877">
    <property type="entry name" value="NLPC_P60"/>
    <property type="match status" value="1"/>
</dbReference>
<keyword evidence="5" id="KW-0788">Thiol protease</keyword>
<dbReference type="InterPro" id="IPR051202">
    <property type="entry name" value="Peptidase_C40"/>
</dbReference>
<feature type="domain" description="NlpC/P60" evidence="9">
    <location>
        <begin position="26"/>
        <end position="148"/>
    </location>
</feature>
<comment type="similarity">
    <text evidence="1">Belongs to the peptidase C40 family.</text>
</comment>
<evidence type="ECO:0000256" key="2">
    <source>
        <dbReference type="ARBA" id="ARBA00022670"/>
    </source>
</evidence>
<reference evidence="10 11" key="1">
    <citation type="submission" date="2024-09" db="EMBL/GenBank/DDBJ databases">
        <authorList>
            <person name="Sun Q."/>
            <person name="Mori K."/>
        </authorList>
    </citation>
    <scope>NUCLEOTIDE SEQUENCE [LARGE SCALE GENOMIC DNA]</scope>
    <source>
        <strain evidence="10 11">NCAIM B.02610</strain>
    </source>
</reference>
<evidence type="ECO:0000259" key="9">
    <source>
        <dbReference type="PROSITE" id="PS51935"/>
    </source>
</evidence>
<sequence>MYRKILSSFLVFTLILAFFSSYQASASTANKVLSVAKSQIGTPYVWGGTTPSGFDCSGFMRYVYNQVGISLPRTTAEQYRVGQSVSKSNLQPGDLVFFETYQPGASHSGVYVGNNQFVHASSSNGVSTSSINDPYYWGPRYLGAKRVLENQQAPTPKPESKPEPKPLPAGQYHDVSSNSSSHALIKTLGEAGIINGYSDYTFRPDNSITRAQVAQLLARALNLKPTNYSGKFNDINKNTSGYEEIQAVVDAGLFKGDADGNFRPGDPFTRAHIAVVFDRAFDLPDAVSAANFSDINSSLGAYDSIQRLAASGITTGHSDNTYRPNNATTRLQLAIFLYRALYE</sequence>
<dbReference type="PANTHER" id="PTHR47053:SF1">
    <property type="entry name" value="MUREIN DD-ENDOPEPTIDASE MEPH-RELATED"/>
    <property type="match status" value="1"/>
</dbReference>
<keyword evidence="2" id="KW-0645">Protease</keyword>
<dbReference type="EMBL" id="JBHLUX010000015">
    <property type="protein sequence ID" value="MFC0469983.1"/>
    <property type="molecule type" value="Genomic_DNA"/>
</dbReference>
<feature type="domain" description="SLH" evidence="8">
    <location>
        <begin position="288"/>
        <end position="343"/>
    </location>
</feature>
<dbReference type="Proteomes" id="UP001589838">
    <property type="component" value="Unassembled WGS sequence"/>
</dbReference>
<gene>
    <name evidence="10" type="ORF">ACFFHM_05375</name>
</gene>
<evidence type="ECO:0000256" key="4">
    <source>
        <dbReference type="ARBA" id="ARBA00022801"/>
    </source>
</evidence>
<dbReference type="Pfam" id="PF00395">
    <property type="entry name" value="SLH"/>
    <property type="match status" value="3"/>
</dbReference>
<feature type="signal peptide" evidence="7">
    <location>
        <begin position="1"/>
        <end position="26"/>
    </location>
</feature>
<feature type="domain" description="SLH" evidence="8">
    <location>
        <begin position="232"/>
        <end position="287"/>
    </location>
</feature>
<name>A0ABV6K9K1_9BACI</name>
<proteinExistence type="inferred from homology"/>
<evidence type="ECO:0000256" key="6">
    <source>
        <dbReference type="SAM" id="MobiDB-lite"/>
    </source>
</evidence>
<dbReference type="InterPro" id="IPR001119">
    <property type="entry name" value="SLH_dom"/>
</dbReference>
<evidence type="ECO:0000259" key="8">
    <source>
        <dbReference type="PROSITE" id="PS51272"/>
    </source>
</evidence>
<dbReference type="InterPro" id="IPR038765">
    <property type="entry name" value="Papain-like_cys_pep_sf"/>
</dbReference>
<feature type="region of interest" description="Disordered" evidence="6">
    <location>
        <begin position="151"/>
        <end position="177"/>
    </location>
</feature>
<organism evidence="10 11">
    <name type="scientific">Halalkalibacter kiskunsagensis</name>
    <dbReference type="NCBI Taxonomy" id="1548599"/>
    <lineage>
        <taxon>Bacteria</taxon>
        <taxon>Bacillati</taxon>
        <taxon>Bacillota</taxon>
        <taxon>Bacilli</taxon>
        <taxon>Bacillales</taxon>
        <taxon>Bacillaceae</taxon>
        <taxon>Halalkalibacter</taxon>
    </lineage>
</organism>
<dbReference type="SUPFAM" id="SSF54001">
    <property type="entry name" value="Cysteine proteinases"/>
    <property type="match status" value="1"/>
</dbReference>
<keyword evidence="3 7" id="KW-0732">Signal</keyword>
<evidence type="ECO:0000313" key="10">
    <source>
        <dbReference type="EMBL" id="MFC0469983.1"/>
    </source>
</evidence>
<dbReference type="PROSITE" id="PS51272">
    <property type="entry name" value="SLH"/>
    <property type="match status" value="3"/>
</dbReference>
<keyword evidence="4" id="KW-0378">Hydrolase</keyword>
<keyword evidence="11" id="KW-1185">Reference proteome</keyword>
<comment type="caution">
    <text evidence="10">The sequence shown here is derived from an EMBL/GenBank/DDBJ whole genome shotgun (WGS) entry which is preliminary data.</text>
</comment>
<evidence type="ECO:0000313" key="11">
    <source>
        <dbReference type="Proteomes" id="UP001589838"/>
    </source>
</evidence>
<evidence type="ECO:0000256" key="7">
    <source>
        <dbReference type="SAM" id="SignalP"/>
    </source>
</evidence>
<dbReference type="Gene3D" id="3.90.1720.10">
    <property type="entry name" value="endopeptidase domain like (from Nostoc punctiforme)"/>
    <property type="match status" value="1"/>
</dbReference>
<dbReference type="PANTHER" id="PTHR47053">
    <property type="entry name" value="MUREIN DD-ENDOPEPTIDASE MEPH-RELATED"/>
    <property type="match status" value="1"/>
</dbReference>
<dbReference type="InterPro" id="IPR000064">
    <property type="entry name" value="NLP_P60_dom"/>
</dbReference>
<protein>
    <submittedName>
        <fullName evidence="10">C40 family peptidase</fullName>
    </submittedName>
</protein>
<dbReference type="PROSITE" id="PS51935">
    <property type="entry name" value="NLPC_P60"/>
    <property type="match status" value="1"/>
</dbReference>